<reference evidence="2 3" key="1">
    <citation type="journal article" date="2013" name="Stand. Genomic Sci.">
        <title>Genomic Encyclopedia of Type Strains, Phase I: The one thousand microbial genomes (KMG-I) project.</title>
        <authorList>
            <person name="Kyrpides N.C."/>
            <person name="Woyke T."/>
            <person name="Eisen J.A."/>
            <person name="Garrity G."/>
            <person name="Lilburn T.G."/>
            <person name="Beck B.J."/>
            <person name="Whitman W.B."/>
            <person name="Hugenholtz P."/>
            <person name="Klenk H.P."/>
        </authorList>
    </citation>
    <scope>NUCLEOTIDE SEQUENCE [LARGE SCALE GENOMIC DNA]</scope>
    <source>
        <strain evidence="2 3">DSM 13484</strain>
    </source>
</reference>
<comment type="caution">
    <text evidence="2">The sequence shown here is derived from an EMBL/GenBank/DDBJ whole genome shotgun (WGS) entry which is preliminary data.</text>
</comment>
<organism evidence="2 3">
    <name type="scientific">Chitinophaga japonensis</name>
    <name type="common">Flexibacter japonensis</name>
    <dbReference type="NCBI Taxonomy" id="104662"/>
    <lineage>
        <taxon>Bacteria</taxon>
        <taxon>Pseudomonadati</taxon>
        <taxon>Bacteroidota</taxon>
        <taxon>Chitinophagia</taxon>
        <taxon>Chitinophagales</taxon>
        <taxon>Chitinophagaceae</taxon>
        <taxon>Chitinophaga</taxon>
    </lineage>
</organism>
<dbReference type="InterPro" id="IPR025272">
    <property type="entry name" value="SocA_Panacea"/>
</dbReference>
<keyword evidence="3" id="KW-1185">Reference proteome</keyword>
<dbReference type="Proteomes" id="UP000316778">
    <property type="component" value="Unassembled WGS sequence"/>
</dbReference>
<name>A0A562TFQ8_CHIJA</name>
<accession>A0A562TFQ8</accession>
<dbReference type="Pfam" id="PF13274">
    <property type="entry name" value="SocA_Panacea"/>
    <property type="match status" value="1"/>
</dbReference>
<dbReference type="AlphaFoldDB" id="A0A562TFQ8"/>
<evidence type="ECO:0000313" key="3">
    <source>
        <dbReference type="Proteomes" id="UP000316778"/>
    </source>
</evidence>
<dbReference type="RefSeq" id="WP_145711856.1">
    <property type="nucleotide sequence ID" value="NZ_BAAAFY010000001.1"/>
</dbReference>
<dbReference type="EMBL" id="VLLG01000002">
    <property type="protein sequence ID" value="TWI92377.1"/>
    <property type="molecule type" value="Genomic_DNA"/>
</dbReference>
<gene>
    <name evidence="2" type="ORF">LX66_1764</name>
</gene>
<sequence length="197" mass="22726">MRGFNYKKAVQALNYLAQKSGGALNKMKAIKLIWLADRLHLRTYGRTITGDVYFALPYGPVPSTTRDILELNSFSLSEDELSYSNEFIVITDKFNYKTNKNSDTKVFSQTDLNAIQTIWENYGACDQFKLSELSHQFPEWQKYESALNQKVASRFEMDYLDFFENIQDGSDLFIDDPSSIQLSKDIYLESQKISSIL</sequence>
<protein>
    <submittedName>
        <fullName evidence="2">Putative phage-associated protein</fullName>
    </submittedName>
</protein>
<evidence type="ECO:0000313" key="2">
    <source>
        <dbReference type="EMBL" id="TWI92377.1"/>
    </source>
</evidence>
<evidence type="ECO:0000259" key="1">
    <source>
        <dbReference type="Pfam" id="PF13274"/>
    </source>
</evidence>
<feature type="domain" description="Antitoxin SocA-like Panacea" evidence="1">
    <location>
        <begin position="30"/>
        <end position="141"/>
    </location>
</feature>
<dbReference type="OrthoDB" id="9813053at2"/>
<proteinExistence type="predicted"/>